<dbReference type="OrthoDB" id="8373849at2"/>
<sequence>MIINERAPNILLIVTPLAVTAVFLLDILGPASPYSSALYVPPHPAFHLGIFRSRRRLYRAGLLRDDDRRFCAVAK</sequence>
<reference evidence="1 2" key="1">
    <citation type="submission" date="2019-06" db="EMBL/GenBank/DDBJ databases">
        <title>Sorghum-associated microbial communities from plants grown in Nebraska, USA.</title>
        <authorList>
            <person name="Schachtman D."/>
        </authorList>
    </citation>
    <scope>NUCLEOTIDE SEQUENCE [LARGE SCALE GENOMIC DNA]</scope>
    <source>
        <strain evidence="1 2">1225</strain>
    </source>
</reference>
<dbReference type="AlphaFoldDB" id="A0A561R8E4"/>
<dbReference type="EMBL" id="VIWP01000001">
    <property type="protein sequence ID" value="TWF58882.1"/>
    <property type="molecule type" value="Genomic_DNA"/>
</dbReference>
<protein>
    <submittedName>
        <fullName evidence="1">Uncharacterized protein</fullName>
    </submittedName>
</protein>
<accession>A0A561R8E4</accession>
<evidence type="ECO:0000313" key="2">
    <source>
        <dbReference type="Proteomes" id="UP000320653"/>
    </source>
</evidence>
<dbReference type="RefSeq" id="WP_145632478.1">
    <property type="nucleotide sequence ID" value="NZ_VIWP01000001.1"/>
</dbReference>
<dbReference type="Proteomes" id="UP000320653">
    <property type="component" value="Unassembled WGS sequence"/>
</dbReference>
<comment type="caution">
    <text evidence="1">The sequence shown here is derived from an EMBL/GenBank/DDBJ whole genome shotgun (WGS) entry which is preliminary data.</text>
</comment>
<keyword evidence="2" id="KW-1185">Reference proteome</keyword>
<evidence type="ECO:0000313" key="1">
    <source>
        <dbReference type="EMBL" id="TWF58882.1"/>
    </source>
</evidence>
<gene>
    <name evidence="1" type="ORF">FHW37_101686</name>
</gene>
<name>A0A561R8E4_9HYPH</name>
<organism evidence="1 2">
    <name type="scientific">Neorhizobium alkalisoli</name>
    <dbReference type="NCBI Taxonomy" id="528178"/>
    <lineage>
        <taxon>Bacteria</taxon>
        <taxon>Pseudomonadati</taxon>
        <taxon>Pseudomonadota</taxon>
        <taxon>Alphaproteobacteria</taxon>
        <taxon>Hyphomicrobiales</taxon>
        <taxon>Rhizobiaceae</taxon>
        <taxon>Rhizobium/Agrobacterium group</taxon>
        <taxon>Neorhizobium</taxon>
    </lineage>
</organism>
<proteinExistence type="predicted"/>